<keyword evidence="3" id="KW-1185">Reference proteome</keyword>
<protein>
    <recommendedName>
        <fullName evidence="4">Secreted protein</fullName>
    </recommendedName>
</protein>
<evidence type="ECO:0000313" key="3">
    <source>
        <dbReference type="Proteomes" id="UP001374535"/>
    </source>
</evidence>
<reference evidence="2 3" key="1">
    <citation type="journal article" date="2023" name="Life. Sci Alliance">
        <title>Evolutionary insights into 3D genome organization and epigenetic landscape of Vigna mungo.</title>
        <authorList>
            <person name="Junaid A."/>
            <person name="Singh B."/>
            <person name="Bhatia S."/>
        </authorList>
    </citation>
    <scope>NUCLEOTIDE SEQUENCE [LARGE SCALE GENOMIC DNA]</scope>
    <source>
        <strain evidence="2">Urdbean</strain>
    </source>
</reference>
<dbReference type="EMBL" id="CP144700">
    <property type="protein sequence ID" value="WVZ21806.1"/>
    <property type="molecule type" value="Genomic_DNA"/>
</dbReference>
<feature type="signal peptide" evidence="1">
    <location>
        <begin position="1"/>
        <end position="19"/>
    </location>
</feature>
<dbReference type="Proteomes" id="UP001374535">
    <property type="component" value="Chromosome 1"/>
</dbReference>
<accession>A0AAQ3P4F5</accession>
<proteinExistence type="predicted"/>
<gene>
    <name evidence="2" type="ORF">V8G54_000350</name>
</gene>
<evidence type="ECO:0000256" key="1">
    <source>
        <dbReference type="SAM" id="SignalP"/>
    </source>
</evidence>
<keyword evidence="1" id="KW-0732">Signal</keyword>
<dbReference type="AlphaFoldDB" id="A0AAQ3P4F5"/>
<feature type="chain" id="PRO_5042985876" description="Secreted protein" evidence="1">
    <location>
        <begin position="20"/>
        <end position="110"/>
    </location>
</feature>
<evidence type="ECO:0008006" key="4">
    <source>
        <dbReference type="Google" id="ProtNLM"/>
    </source>
</evidence>
<evidence type="ECO:0000313" key="2">
    <source>
        <dbReference type="EMBL" id="WVZ21806.1"/>
    </source>
</evidence>
<sequence>MHRVLFLLVLMSQLYNNFSKPLWDVIAHMVSSVPLPTPGKERVLFAIESCLLSVEAPPIDWLPHADVQSPKSFFLGMFAVCFSFITSLADNCPKFCGTDIISAYSAVLGC</sequence>
<organism evidence="2 3">
    <name type="scientific">Vigna mungo</name>
    <name type="common">Black gram</name>
    <name type="synonym">Phaseolus mungo</name>
    <dbReference type="NCBI Taxonomy" id="3915"/>
    <lineage>
        <taxon>Eukaryota</taxon>
        <taxon>Viridiplantae</taxon>
        <taxon>Streptophyta</taxon>
        <taxon>Embryophyta</taxon>
        <taxon>Tracheophyta</taxon>
        <taxon>Spermatophyta</taxon>
        <taxon>Magnoliopsida</taxon>
        <taxon>eudicotyledons</taxon>
        <taxon>Gunneridae</taxon>
        <taxon>Pentapetalae</taxon>
        <taxon>rosids</taxon>
        <taxon>fabids</taxon>
        <taxon>Fabales</taxon>
        <taxon>Fabaceae</taxon>
        <taxon>Papilionoideae</taxon>
        <taxon>50 kb inversion clade</taxon>
        <taxon>NPAAA clade</taxon>
        <taxon>indigoferoid/millettioid clade</taxon>
        <taxon>Phaseoleae</taxon>
        <taxon>Vigna</taxon>
    </lineage>
</organism>
<name>A0AAQ3P4F5_VIGMU</name>